<accession>A0ABY2X463</accession>
<proteinExistence type="predicted"/>
<dbReference type="InterPro" id="IPR002816">
    <property type="entry name" value="TraB/PrgY/GumN_fam"/>
</dbReference>
<dbReference type="Proteomes" id="UP001193035">
    <property type="component" value="Unassembled WGS sequence"/>
</dbReference>
<keyword evidence="3" id="KW-1185">Reference proteome</keyword>
<evidence type="ECO:0000313" key="2">
    <source>
        <dbReference type="EMBL" id="TMV09883.1"/>
    </source>
</evidence>
<sequence length="344" mass="38964">MRPRHNGIRTRRRRPCMRRAIATLLFCLIAAGAAQARCTGSDLRDRLTPAAERRLQHEIRAIPFAYGNHWVATRGDRRIHVVGTQHNGDSRMRRIMRTLRPVIRAADAVLLEVTARELNRLDDVIESNPSILLIPRGPTLADMMSAEDWSMLQLRMRPEGMDSEILARLQPWYISLALSRSGCGGRGIAAYAGLDERIERLAVRNGVPVGSLERVGDGIRALSAQPLRDQLRLLELDMKSTLNYDDQIVTMSNAYFEERLAEAMLIQKWTLYSDINIPRGEVDRLLRQYDRQILDHRNRAWLPVIQATRGQVLVVAVGAGHLPGKAGLLNLLKQRGYSLTRTEF</sequence>
<feature type="chain" id="PRO_5045621218" evidence="1">
    <location>
        <begin position="37"/>
        <end position="344"/>
    </location>
</feature>
<feature type="signal peptide" evidence="1">
    <location>
        <begin position="1"/>
        <end position="36"/>
    </location>
</feature>
<reference evidence="2 3" key="1">
    <citation type="submission" date="2019-05" db="EMBL/GenBank/DDBJ databases">
        <title>Ruegeria sp. nov., isolated from tidal flat.</title>
        <authorList>
            <person name="Kim W."/>
        </authorList>
    </citation>
    <scope>NUCLEOTIDE SEQUENCE [LARGE SCALE GENOMIC DNA]</scope>
    <source>
        <strain evidence="2 3">CAU 1488</strain>
    </source>
</reference>
<comment type="caution">
    <text evidence="2">The sequence shown here is derived from an EMBL/GenBank/DDBJ whole genome shotgun (WGS) entry which is preliminary data.</text>
</comment>
<protein>
    <submittedName>
        <fullName evidence="2">TraB/GumN family protein</fullName>
    </submittedName>
</protein>
<dbReference type="PANTHER" id="PTHR40590">
    <property type="entry name" value="CYTOPLASMIC PROTEIN-RELATED"/>
    <property type="match status" value="1"/>
</dbReference>
<dbReference type="CDD" id="cd14789">
    <property type="entry name" value="Tiki"/>
    <property type="match status" value="1"/>
</dbReference>
<organism evidence="2 3">
    <name type="scientific">Ruegeria sediminis</name>
    <dbReference type="NCBI Taxonomy" id="2583820"/>
    <lineage>
        <taxon>Bacteria</taxon>
        <taxon>Pseudomonadati</taxon>
        <taxon>Pseudomonadota</taxon>
        <taxon>Alphaproteobacteria</taxon>
        <taxon>Rhodobacterales</taxon>
        <taxon>Roseobacteraceae</taxon>
        <taxon>Ruegeria</taxon>
    </lineage>
</organism>
<dbReference type="InterPro" id="IPR047111">
    <property type="entry name" value="YbaP-like"/>
</dbReference>
<name>A0ABY2X463_9RHOB</name>
<gene>
    <name evidence="2" type="ORF">FGK63_02085</name>
</gene>
<evidence type="ECO:0000256" key="1">
    <source>
        <dbReference type="SAM" id="SignalP"/>
    </source>
</evidence>
<dbReference type="Pfam" id="PF01963">
    <property type="entry name" value="TraB_PrgY_gumN"/>
    <property type="match status" value="1"/>
</dbReference>
<dbReference type="EMBL" id="VCPD01000001">
    <property type="protein sequence ID" value="TMV09883.1"/>
    <property type="molecule type" value="Genomic_DNA"/>
</dbReference>
<dbReference type="PANTHER" id="PTHR40590:SF1">
    <property type="entry name" value="CYTOPLASMIC PROTEIN"/>
    <property type="match status" value="1"/>
</dbReference>
<keyword evidence="1" id="KW-0732">Signal</keyword>
<evidence type="ECO:0000313" key="3">
    <source>
        <dbReference type="Proteomes" id="UP001193035"/>
    </source>
</evidence>